<dbReference type="EMBL" id="JBHSQN010000002">
    <property type="protein sequence ID" value="MFC6010516.1"/>
    <property type="molecule type" value="Genomic_DNA"/>
</dbReference>
<dbReference type="InterPro" id="IPR037523">
    <property type="entry name" value="VOC_core"/>
</dbReference>
<dbReference type="RefSeq" id="WP_378600540.1">
    <property type="nucleotide sequence ID" value="NZ_JBHSQN010000002.1"/>
</dbReference>
<dbReference type="Gene3D" id="3.10.180.10">
    <property type="entry name" value="2,3-Dihydroxybiphenyl 1,2-Dioxygenase, domain 1"/>
    <property type="match status" value="1"/>
</dbReference>
<reference evidence="3" key="1">
    <citation type="journal article" date="2019" name="Int. J. Syst. Evol. Microbiol.">
        <title>The Global Catalogue of Microorganisms (GCM) 10K type strain sequencing project: providing services to taxonomists for standard genome sequencing and annotation.</title>
        <authorList>
            <consortium name="The Broad Institute Genomics Platform"/>
            <consortium name="The Broad Institute Genome Sequencing Center for Infectious Disease"/>
            <person name="Wu L."/>
            <person name="Ma J."/>
        </authorList>
    </citation>
    <scope>NUCLEOTIDE SEQUENCE [LARGE SCALE GENOMIC DNA]</scope>
    <source>
        <strain evidence="3">CCUG 36956</strain>
    </source>
</reference>
<keyword evidence="3" id="KW-1185">Reference proteome</keyword>
<accession>A0ABW1JNM7</accession>
<evidence type="ECO:0000313" key="2">
    <source>
        <dbReference type="EMBL" id="MFC6010516.1"/>
    </source>
</evidence>
<protein>
    <submittedName>
        <fullName evidence="2">VOC family protein</fullName>
    </submittedName>
</protein>
<comment type="caution">
    <text evidence="2">The sequence shown here is derived from an EMBL/GenBank/DDBJ whole genome shotgun (WGS) entry which is preliminary data.</text>
</comment>
<dbReference type="PANTHER" id="PTHR35908:SF1">
    <property type="entry name" value="CONSERVED PROTEIN"/>
    <property type="match status" value="1"/>
</dbReference>
<evidence type="ECO:0000259" key="1">
    <source>
        <dbReference type="PROSITE" id="PS51819"/>
    </source>
</evidence>
<dbReference type="InterPro" id="IPR041581">
    <property type="entry name" value="Glyoxalase_6"/>
</dbReference>
<sequence>MSETITLGGVTIDSNDPTELAEFWKSALGYDELVNTDGTFIMIVPPGVGFGQGRYLAFQLVPEAKVVKNRVHLDFQTTTRATEVARLIALGATTVAEHQVPGLDWTVLADPHGNEFCVVSAHG</sequence>
<gene>
    <name evidence="2" type="ORF">ACFP3H_05595</name>
</gene>
<evidence type="ECO:0000313" key="3">
    <source>
        <dbReference type="Proteomes" id="UP001596223"/>
    </source>
</evidence>
<dbReference type="Pfam" id="PF18029">
    <property type="entry name" value="Glyoxalase_6"/>
    <property type="match status" value="1"/>
</dbReference>
<dbReference type="PANTHER" id="PTHR35908">
    <property type="entry name" value="HYPOTHETICAL FUSION PROTEIN"/>
    <property type="match status" value="1"/>
</dbReference>
<dbReference type="Proteomes" id="UP001596223">
    <property type="component" value="Unassembled WGS sequence"/>
</dbReference>
<dbReference type="CDD" id="cd06587">
    <property type="entry name" value="VOC"/>
    <property type="match status" value="1"/>
</dbReference>
<dbReference type="SUPFAM" id="SSF54593">
    <property type="entry name" value="Glyoxalase/Bleomycin resistance protein/Dihydroxybiphenyl dioxygenase"/>
    <property type="match status" value="1"/>
</dbReference>
<dbReference type="PROSITE" id="PS51819">
    <property type="entry name" value="VOC"/>
    <property type="match status" value="1"/>
</dbReference>
<name>A0ABW1JNM7_9NOCA</name>
<proteinExistence type="predicted"/>
<dbReference type="InterPro" id="IPR029068">
    <property type="entry name" value="Glyas_Bleomycin-R_OHBP_Dase"/>
</dbReference>
<organism evidence="2 3">
    <name type="scientific">Nocardia lasii</name>
    <dbReference type="NCBI Taxonomy" id="1616107"/>
    <lineage>
        <taxon>Bacteria</taxon>
        <taxon>Bacillati</taxon>
        <taxon>Actinomycetota</taxon>
        <taxon>Actinomycetes</taxon>
        <taxon>Mycobacteriales</taxon>
        <taxon>Nocardiaceae</taxon>
        <taxon>Nocardia</taxon>
    </lineage>
</organism>
<feature type="domain" description="VOC" evidence="1">
    <location>
        <begin position="6"/>
        <end position="121"/>
    </location>
</feature>